<accession>A0AAD4BKT9</accession>
<dbReference type="EMBL" id="WHUW01000034">
    <property type="protein sequence ID" value="KAF8433335.1"/>
    <property type="molecule type" value="Genomic_DNA"/>
</dbReference>
<sequence length="389" mass="42774">MTPRLVMSFKLVSATVHRIVDVVHSPASLEQIWPFGLEHLQDGMDGAAIAPVSVSVWPSPLSALLAAFVQAPNMCVLSALSGHLLGVWTQDESHPTLEHMAADMKQFHNQHVHPGHKYPSGDLVLLEATNISLNQPSYKLRTVQDHCKEVGLLFPINQLNGSANAFLQQQLAICTLLRDFLCLSPRPFPHHFSVPSGDSYLSGRVTRSTLPPTPQLYFTAAGDNTVQSAQYYMPGDHFQRVEPNPTQSCTHSSSASTSQACPLTSFGDNHTTAWAGHPYLHAAWANSAQRHSMGSNLSDISTMANDKDVSQHQALKEAKHLVVFEMLSRVGWPEIPTKKTIATSIWNQTFQEALNKNSEITLTDIVATQMCTPHSQQRQKAPRRPSSSP</sequence>
<dbReference type="AlphaFoldDB" id="A0AAD4BKT9"/>
<reference evidence="1" key="1">
    <citation type="submission" date="2019-10" db="EMBL/GenBank/DDBJ databases">
        <authorList>
            <consortium name="DOE Joint Genome Institute"/>
            <person name="Kuo A."/>
            <person name="Miyauchi S."/>
            <person name="Kiss E."/>
            <person name="Drula E."/>
            <person name="Kohler A."/>
            <person name="Sanchez-Garcia M."/>
            <person name="Andreopoulos B."/>
            <person name="Barry K.W."/>
            <person name="Bonito G."/>
            <person name="Buee M."/>
            <person name="Carver A."/>
            <person name="Chen C."/>
            <person name="Cichocki N."/>
            <person name="Clum A."/>
            <person name="Culley D."/>
            <person name="Crous P.W."/>
            <person name="Fauchery L."/>
            <person name="Girlanda M."/>
            <person name="Hayes R."/>
            <person name="Keri Z."/>
            <person name="LaButti K."/>
            <person name="Lipzen A."/>
            <person name="Lombard V."/>
            <person name="Magnuson J."/>
            <person name="Maillard F."/>
            <person name="Morin E."/>
            <person name="Murat C."/>
            <person name="Nolan M."/>
            <person name="Ohm R."/>
            <person name="Pangilinan J."/>
            <person name="Pereira M."/>
            <person name="Perotto S."/>
            <person name="Peter M."/>
            <person name="Riley R."/>
            <person name="Sitrit Y."/>
            <person name="Stielow B."/>
            <person name="Szollosi G."/>
            <person name="Zifcakova L."/>
            <person name="Stursova M."/>
            <person name="Spatafora J.W."/>
            <person name="Tedersoo L."/>
            <person name="Vaario L.-M."/>
            <person name="Yamada A."/>
            <person name="Yan M."/>
            <person name="Wang P."/>
            <person name="Xu J."/>
            <person name="Bruns T."/>
            <person name="Baldrian P."/>
            <person name="Vilgalys R."/>
            <person name="Henrissat B."/>
            <person name="Grigoriev I.V."/>
            <person name="Hibbett D."/>
            <person name="Nagy L.G."/>
            <person name="Martin F.M."/>
        </authorList>
    </citation>
    <scope>NUCLEOTIDE SEQUENCE</scope>
    <source>
        <strain evidence="1">BED1</strain>
    </source>
</reference>
<evidence type="ECO:0000313" key="2">
    <source>
        <dbReference type="Proteomes" id="UP001194468"/>
    </source>
</evidence>
<dbReference type="Proteomes" id="UP001194468">
    <property type="component" value="Unassembled WGS sequence"/>
</dbReference>
<protein>
    <submittedName>
        <fullName evidence="1">Uncharacterized protein</fullName>
    </submittedName>
</protein>
<keyword evidence="2" id="KW-1185">Reference proteome</keyword>
<reference evidence="1" key="2">
    <citation type="journal article" date="2020" name="Nat. Commun.">
        <title>Large-scale genome sequencing of mycorrhizal fungi provides insights into the early evolution of symbiotic traits.</title>
        <authorList>
            <person name="Miyauchi S."/>
            <person name="Kiss E."/>
            <person name="Kuo A."/>
            <person name="Drula E."/>
            <person name="Kohler A."/>
            <person name="Sanchez-Garcia M."/>
            <person name="Morin E."/>
            <person name="Andreopoulos B."/>
            <person name="Barry K.W."/>
            <person name="Bonito G."/>
            <person name="Buee M."/>
            <person name="Carver A."/>
            <person name="Chen C."/>
            <person name="Cichocki N."/>
            <person name="Clum A."/>
            <person name="Culley D."/>
            <person name="Crous P.W."/>
            <person name="Fauchery L."/>
            <person name="Girlanda M."/>
            <person name="Hayes R.D."/>
            <person name="Keri Z."/>
            <person name="LaButti K."/>
            <person name="Lipzen A."/>
            <person name="Lombard V."/>
            <person name="Magnuson J."/>
            <person name="Maillard F."/>
            <person name="Murat C."/>
            <person name="Nolan M."/>
            <person name="Ohm R.A."/>
            <person name="Pangilinan J."/>
            <person name="Pereira M.F."/>
            <person name="Perotto S."/>
            <person name="Peter M."/>
            <person name="Pfister S."/>
            <person name="Riley R."/>
            <person name="Sitrit Y."/>
            <person name="Stielow J.B."/>
            <person name="Szollosi G."/>
            <person name="Zifcakova L."/>
            <person name="Stursova M."/>
            <person name="Spatafora J.W."/>
            <person name="Tedersoo L."/>
            <person name="Vaario L.M."/>
            <person name="Yamada A."/>
            <person name="Yan M."/>
            <person name="Wang P."/>
            <person name="Xu J."/>
            <person name="Bruns T."/>
            <person name="Baldrian P."/>
            <person name="Vilgalys R."/>
            <person name="Dunand C."/>
            <person name="Henrissat B."/>
            <person name="Grigoriev I.V."/>
            <person name="Hibbett D."/>
            <person name="Nagy L.G."/>
            <person name="Martin F.M."/>
        </authorList>
    </citation>
    <scope>NUCLEOTIDE SEQUENCE</scope>
    <source>
        <strain evidence="1">BED1</strain>
    </source>
</reference>
<name>A0AAD4BKT9_BOLED</name>
<gene>
    <name evidence="1" type="ORF">L210DRAFT_3507091</name>
</gene>
<evidence type="ECO:0000313" key="1">
    <source>
        <dbReference type="EMBL" id="KAF8433335.1"/>
    </source>
</evidence>
<organism evidence="1 2">
    <name type="scientific">Boletus edulis BED1</name>
    <dbReference type="NCBI Taxonomy" id="1328754"/>
    <lineage>
        <taxon>Eukaryota</taxon>
        <taxon>Fungi</taxon>
        <taxon>Dikarya</taxon>
        <taxon>Basidiomycota</taxon>
        <taxon>Agaricomycotina</taxon>
        <taxon>Agaricomycetes</taxon>
        <taxon>Agaricomycetidae</taxon>
        <taxon>Boletales</taxon>
        <taxon>Boletineae</taxon>
        <taxon>Boletaceae</taxon>
        <taxon>Boletoideae</taxon>
        <taxon>Boletus</taxon>
    </lineage>
</organism>
<comment type="caution">
    <text evidence="1">The sequence shown here is derived from an EMBL/GenBank/DDBJ whole genome shotgun (WGS) entry which is preliminary data.</text>
</comment>
<proteinExistence type="predicted"/>